<dbReference type="Proteomes" id="UP000718281">
    <property type="component" value="Unassembled WGS sequence"/>
</dbReference>
<evidence type="ECO:0000256" key="7">
    <source>
        <dbReference type="SAM" id="Phobius"/>
    </source>
</evidence>
<keyword evidence="3 7" id="KW-0812">Transmembrane</keyword>
<dbReference type="Pfam" id="PF10708">
    <property type="entry name" value="DUF2510"/>
    <property type="match status" value="1"/>
</dbReference>
<accession>A0A934X5P1</accession>
<evidence type="ECO:0000256" key="3">
    <source>
        <dbReference type="ARBA" id="ARBA00022692"/>
    </source>
</evidence>
<organism evidence="10 11">
    <name type="scientific">Candidatus Phosphoribacter hodrii</name>
    <dbReference type="NCBI Taxonomy" id="2953743"/>
    <lineage>
        <taxon>Bacteria</taxon>
        <taxon>Bacillati</taxon>
        <taxon>Actinomycetota</taxon>
        <taxon>Actinomycetes</taxon>
        <taxon>Micrococcales</taxon>
        <taxon>Dermatophilaceae</taxon>
        <taxon>Candidatus Phosphoribacter</taxon>
    </lineage>
</organism>
<evidence type="ECO:0000256" key="5">
    <source>
        <dbReference type="ARBA" id="ARBA00023136"/>
    </source>
</evidence>
<dbReference type="InterPro" id="IPR051791">
    <property type="entry name" value="Pra-immunoreactive"/>
</dbReference>
<name>A0A934X5P1_9MICO</name>
<dbReference type="Pfam" id="PF06271">
    <property type="entry name" value="RDD"/>
    <property type="match status" value="1"/>
</dbReference>
<keyword evidence="4 7" id="KW-1133">Transmembrane helix</keyword>
<sequence>MTQPSGWYDDPSDHSRLRYWDGILWTDRTVPKQSPTAADSTIGRAVDPYAASSHHAPTGPGPGPYSPAAPTYGQPPTPYGQAPTPYGQPPAGRDYGAAPTYQWRPSGPTTPDGVPLAQWWQRLVAAVIDNIIVQLASLVLAFPWWRDFLVWYLDFLQTATVSSGSVDPLTLFGEINTEMARYIVPIVLIQSAVTFVYHVLFLHRNGASVGKLALGIRVRRFDRPGPLTLLEASRRQALQLVLGLVGLVPFIGMVTGVVGYVDVAWLLWDQRRQCLHDKIADTLVEQKPPTRRV</sequence>
<dbReference type="AlphaFoldDB" id="A0A934X5P1"/>
<feature type="transmembrane region" description="Helical" evidence="7">
    <location>
        <begin position="240"/>
        <end position="268"/>
    </location>
</feature>
<feature type="region of interest" description="Disordered" evidence="6">
    <location>
        <begin position="50"/>
        <end position="95"/>
    </location>
</feature>
<dbReference type="EMBL" id="JADIXZ010000005">
    <property type="protein sequence ID" value="MBK6301621.1"/>
    <property type="molecule type" value="Genomic_DNA"/>
</dbReference>
<gene>
    <name evidence="10" type="ORF">IPF40_11455</name>
</gene>
<protein>
    <submittedName>
        <fullName evidence="10">RDD family protein</fullName>
    </submittedName>
</protein>
<evidence type="ECO:0000313" key="11">
    <source>
        <dbReference type="Proteomes" id="UP000718281"/>
    </source>
</evidence>
<dbReference type="PANTHER" id="PTHR36115">
    <property type="entry name" value="PROLINE-RICH ANTIGEN HOMOLOG-RELATED"/>
    <property type="match status" value="1"/>
</dbReference>
<evidence type="ECO:0000256" key="6">
    <source>
        <dbReference type="SAM" id="MobiDB-lite"/>
    </source>
</evidence>
<comment type="caution">
    <text evidence="10">The sequence shown here is derived from an EMBL/GenBank/DDBJ whole genome shotgun (WGS) entry which is preliminary data.</text>
</comment>
<evidence type="ECO:0000256" key="2">
    <source>
        <dbReference type="ARBA" id="ARBA00022475"/>
    </source>
</evidence>
<dbReference type="InterPro" id="IPR010432">
    <property type="entry name" value="RDD"/>
</dbReference>
<proteinExistence type="predicted"/>
<evidence type="ECO:0000256" key="4">
    <source>
        <dbReference type="ARBA" id="ARBA00022989"/>
    </source>
</evidence>
<evidence type="ECO:0000259" key="8">
    <source>
        <dbReference type="Pfam" id="PF06271"/>
    </source>
</evidence>
<dbReference type="GO" id="GO:0005886">
    <property type="term" value="C:plasma membrane"/>
    <property type="evidence" value="ECO:0007669"/>
    <property type="project" value="UniProtKB-SubCell"/>
</dbReference>
<evidence type="ECO:0000256" key="1">
    <source>
        <dbReference type="ARBA" id="ARBA00004651"/>
    </source>
</evidence>
<evidence type="ECO:0000259" key="9">
    <source>
        <dbReference type="Pfam" id="PF10708"/>
    </source>
</evidence>
<keyword evidence="5 7" id="KW-0472">Membrane</keyword>
<feature type="transmembrane region" description="Helical" evidence="7">
    <location>
        <begin position="123"/>
        <end position="145"/>
    </location>
</feature>
<feature type="domain" description="DUF2510" evidence="9">
    <location>
        <begin position="6"/>
        <end position="37"/>
    </location>
</feature>
<feature type="domain" description="RDD" evidence="8">
    <location>
        <begin position="116"/>
        <end position="280"/>
    </location>
</feature>
<reference evidence="10 11" key="1">
    <citation type="submission" date="2020-10" db="EMBL/GenBank/DDBJ databases">
        <title>Connecting structure to function with the recovery of over 1000 high-quality activated sludge metagenome-assembled genomes encoding full-length rRNA genes using long-read sequencing.</title>
        <authorList>
            <person name="Singleton C.M."/>
            <person name="Petriglieri F."/>
            <person name="Kristensen J.M."/>
            <person name="Kirkegaard R.H."/>
            <person name="Michaelsen T.Y."/>
            <person name="Andersen M.H."/>
            <person name="Karst S.M."/>
            <person name="Dueholm M.S."/>
            <person name="Nielsen P.H."/>
            <person name="Albertsen M."/>
        </authorList>
    </citation>
    <scope>NUCLEOTIDE SEQUENCE [LARGE SCALE GENOMIC DNA]</scope>
    <source>
        <strain evidence="10">AalE_18-Q3-R2-46_BAT3C.188</strain>
    </source>
</reference>
<evidence type="ECO:0000313" key="10">
    <source>
        <dbReference type="EMBL" id="MBK6301621.1"/>
    </source>
</evidence>
<dbReference type="InterPro" id="IPR018929">
    <property type="entry name" value="DUF2510"/>
</dbReference>
<feature type="transmembrane region" description="Helical" evidence="7">
    <location>
        <begin position="182"/>
        <end position="202"/>
    </location>
</feature>
<comment type="subcellular location">
    <subcellularLocation>
        <location evidence="1">Cell membrane</location>
        <topology evidence="1">Multi-pass membrane protein</topology>
    </subcellularLocation>
</comment>
<feature type="compositionally biased region" description="Pro residues" evidence="6">
    <location>
        <begin position="59"/>
        <end position="78"/>
    </location>
</feature>
<keyword evidence="2" id="KW-1003">Cell membrane</keyword>